<keyword evidence="1" id="KW-0732">Signal</keyword>
<keyword evidence="3" id="KW-1185">Reference proteome</keyword>
<sequence length="326" mass="34109">MTPPTPARRADLRRPLLPRCAALCLATAAAVAPALANPGPQDPPERAAGTGGKLRLTGGVSTVDGAGGGGLSPWALTSGGGTAGQWGGAAFLTGLRTQDYDLKGAGLALTWSDRLEVSLAHKDFDTRQNLAPLGLGGVHLKQDSLGLKWRVAGDAVLDSDRWMPQIAVGLLHHRVDAGALGPVLTGTLGAQLEGEEAYVSATKLWLAQGLLVNGTLRLTRANQGGLLGFGSHQDRRWHLQPEASVAWLLSPQLALGAEYRAMGDALHQSALGDGALAADDWKDLFIAWAPTRHLSLTLAHADLGRIAPAVQPRRQRGTYLSAQVAF</sequence>
<evidence type="ECO:0000313" key="3">
    <source>
        <dbReference type="Proteomes" id="UP000484255"/>
    </source>
</evidence>
<name>A0A7C9PK46_9BURK</name>
<dbReference type="EMBL" id="JAAGOH010000043">
    <property type="protein sequence ID" value="NDY93689.1"/>
    <property type="molecule type" value="Genomic_DNA"/>
</dbReference>
<dbReference type="AlphaFoldDB" id="A0A7C9PK46"/>
<dbReference type="RefSeq" id="WP_163459718.1">
    <property type="nucleotide sequence ID" value="NZ_JAAGOH010000043.1"/>
</dbReference>
<dbReference type="Pfam" id="PF11231">
    <property type="entry name" value="DUF3034"/>
    <property type="match status" value="1"/>
</dbReference>
<protein>
    <submittedName>
        <fullName evidence="2">DUF3034 family protein</fullName>
    </submittedName>
</protein>
<reference evidence="2 3" key="1">
    <citation type="submission" date="2020-02" db="EMBL/GenBank/DDBJ databases">
        <title>Ideonella bacterium strain TBM-1.</title>
        <authorList>
            <person name="Chen W.-M."/>
        </authorList>
    </citation>
    <scope>NUCLEOTIDE SEQUENCE [LARGE SCALE GENOMIC DNA]</scope>
    <source>
        <strain evidence="2 3">TBM-1</strain>
    </source>
</reference>
<dbReference type="Proteomes" id="UP000484255">
    <property type="component" value="Unassembled WGS sequence"/>
</dbReference>
<comment type="caution">
    <text evidence="2">The sequence shown here is derived from an EMBL/GenBank/DDBJ whole genome shotgun (WGS) entry which is preliminary data.</text>
</comment>
<dbReference type="InterPro" id="IPR021393">
    <property type="entry name" value="DUF3034"/>
</dbReference>
<feature type="chain" id="PRO_5028815467" evidence="1">
    <location>
        <begin position="37"/>
        <end position="326"/>
    </location>
</feature>
<feature type="signal peptide" evidence="1">
    <location>
        <begin position="1"/>
        <end position="36"/>
    </location>
</feature>
<proteinExistence type="predicted"/>
<evidence type="ECO:0000256" key="1">
    <source>
        <dbReference type="SAM" id="SignalP"/>
    </source>
</evidence>
<gene>
    <name evidence="2" type="ORF">G3A44_21080</name>
</gene>
<evidence type="ECO:0000313" key="2">
    <source>
        <dbReference type="EMBL" id="NDY93689.1"/>
    </source>
</evidence>
<organism evidence="2 3">
    <name type="scientific">Ideonella livida</name>
    <dbReference type="NCBI Taxonomy" id="2707176"/>
    <lineage>
        <taxon>Bacteria</taxon>
        <taxon>Pseudomonadati</taxon>
        <taxon>Pseudomonadota</taxon>
        <taxon>Betaproteobacteria</taxon>
        <taxon>Burkholderiales</taxon>
        <taxon>Sphaerotilaceae</taxon>
        <taxon>Ideonella</taxon>
    </lineage>
</organism>
<accession>A0A7C9PK46</accession>